<dbReference type="Proteomes" id="UP000572540">
    <property type="component" value="Unassembled WGS sequence"/>
</dbReference>
<dbReference type="RefSeq" id="WP_179710113.1">
    <property type="nucleotide sequence ID" value="NZ_JACCAU010000001.1"/>
</dbReference>
<evidence type="ECO:0000313" key="2">
    <source>
        <dbReference type="Proteomes" id="UP000572540"/>
    </source>
</evidence>
<dbReference type="AlphaFoldDB" id="A0A7Y9W6P4"/>
<evidence type="ECO:0000313" key="1">
    <source>
        <dbReference type="EMBL" id="NYH14671.1"/>
    </source>
</evidence>
<name>A0A7Y9W6P4_9BURK</name>
<dbReference type="Gene3D" id="2.60.120.200">
    <property type="match status" value="1"/>
</dbReference>
<organism evidence="1 2">
    <name type="scientific">Paraburkholderia bryophila</name>
    <dbReference type="NCBI Taxonomy" id="420952"/>
    <lineage>
        <taxon>Bacteria</taxon>
        <taxon>Pseudomonadati</taxon>
        <taxon>Pseudomonadota</taxon>
        <taxon>Betaproteobacteria</taxon>
        <taxon>Burkholderiales</taxon>
        <taxon>Burkholderiaceae</taxon>
        <taxon>Paraburkholderia</taxon>
    </lineage>
</organism>
<protein>
    <submittedName>
        <fullName evidence="1">Uncharacterized protein</fullName>
    </submittedName>
</protein>
<proteinExistence type="predicted"/>
<sequence length="90" mass="10490">MSWLLRYRPDDEGTNALTELYKDGVRVMHSVGMANAYPGDKEAYLKIGIYKWWWKTRPSDVSERTLYYGNVEIAERGDVTRAGRVESSRR</sequence>
<accession>A0A7Y9W6P4</accession>
<comment type="caution">
    <text evidence="1">The sequence shown here is derived from an EMBL/GenBank/DDBJ whole genome shotgun (WGS) entry which is preliminary data.</text>
</comment>
<dbReference type="EMBL" id="JACCAU010000001">
    <property type="protein sequence ID" value="NYH14671.1"/>
    <property type="molecule type" value="Genomic_DNA"/>
</dbReference>
<reference evidence="1 2" key="1">
    <citation type="submission" date="2020-07" db="EMBL/GenBank/DDBJ databases">
        <title>Exploring microbial biodiversity for novel pathways involved in the catabolism of aromatic compounds derived from lignin.</title>
        <authorList>
            <person name="Elkins J."/>
        </authorList>
    </citation>
    <scope>NUCLEOTIDE SEQUENCE [LARGE SCALE GENOMIC DNA]</scope>
    <source>
        <strain evidence="1 2">H2C3B</strain>
    </source>
</reference>
<gene>
    <name evidence="1" type="ORF">GGD41_001899</name>
</gene>